<evidence type="ECO:0000256" key="1">
    <source>
        <dbReference type="SAM" id="Phobius"/>
    </source>
</evidence>
<keyword evidence="3" id="KW-1185">Reference proteome</keyword>
<reference evidence="2 3" key="1">
    <citation type="submission" date="2019-09" db="EMBL/GenBank/DDBJ databases">
        <title>Genomes of family Cryomorphaceae.</title>
        <authorList>
            <person name="Bowman J.P."/>
        </authorList>
    </citation>
    <scope>NUCLEOTIDE SEQUENCE [LARGE SCALE GENOMIC DNA]</scope>
    <source>
        <strain evidence="2 3">LMG 25704</strain>
    </source>
</reference>
<accession>A0A6N6REV9</accession>
<dbReference type="OrthoDB" id="1442425at2"/>
<keyword evidence="1" id="KW-0812">Transmembrane</keyword>
<evidence type="ECO:0000313" key="2">
    <source>
        <dbReference type="EMBL" id="KAB2808614.1"/>
    </source>
</evidence>
<comment type="caution">
    <text evidence="2">The sequence shown here is derived from an EMBL/GenBank/DDBJ whole genome shotgun (WGS) entry which is preliminary data.</text>
</comment>
<organism evidence="2 3">
    <name type="scientific">Phaeocystidibacter luteus</name>
    <dbReference type="NCBI Taxonomy" id="911197"/>
    <lineage>
        <taxon>Bacteria</taxon>
        <taxon>Pseudomonadati</taxon>
        <taxon>Bacteroidota</taxon>
        <taxon>Flavobacteriia</taxon>
        <taxon>Flavobacteriales</taxon>
        <taxon>Phaeocystidibacteraceae</taxon>
        <taxon>Phaeocystidibacter</taxon>
    </lineage>
</organism>
<dbReference type="EMBL" id="WBVO01000008">
    <property type="protein sequence ID" value="KAB2808614.1"/>
    <property type="molecule type" value="Genomic_DNA"/>
</dbReference>
<keyword evidence="1" id="KW-1133">Transmembrane helix</keyword>
<dbReference type="Proteomes" id="UP000468650">
    <property type="component" value="Unassembled WGS sequence"/>
</dbReference>
<dbReference type="RefSeq" id="WP_151667709.1">
    <property type="nucleotide sequence ID" value="NZ_WBVO01000008.1"/>
</dbReference>
<protein>
    <submittedName>
        <fullName evidence="2">Uncharacterized protein</fullName>
    </submittedName>
</protein>
<dbReference type="AlphaFoldDB" id="A0A6N6REV9"/>
<proteinExistence type="predicted"/>
<feature type="transmembrane region" description="Helical" evidence="1">
    <location>
        <begin position="79"/>
        <end position="98"/>
    </location>
</feature>
<keyword evidence="1" id="KW-0472">Membrane</keyword>
<feature type="transmembrane region" description="Helical" evidence="1">
    <location>
        <begin position="51"/>
        <end position="73"/>
    </location>
</feature>
<name>A0A6N6REV9_9FLAO</name>
<sequence>MERFWFETKHGFINVDDEFISYSDTGNWKSIKSIPENAFESKYSQTWKEVAVSYLKSIVFLLVIGGAILLMFGVEWNALGDYLEVGLVPLVVVLVYPLRKRLMRGKQFFRIANSRIISMEIQKAANGSNTLRISFKNSEGLEDKAEVIGLSQRDVEHLESAFGKQVRPSFAAVSE</sequence>
<evidence type="ECO:0000313" key="3">
    <source>
        <dbReference type="Proteomes" id="UP000468650"/>
    </source>
</evidence>
<gene>
    <name evidence="2" type="ORF">F8C67_10020</name>
</gene>